<keyword evidence="3" id="KW-1185">Reference proteome</keyword>
<organism evidence="2 3">
    <name type="scientific">Amycolatopsis suaedae</name>
    <dbReference type="NCBI Taxonomy" id="2510978"/>
    <lineage>
        <taxon>Bacteria</taxon>
        <taxon>Bacillati</taxon>
        <taxon>Actinomycetota</taxon>
        <taxon>Actinomycetes</taxon>
        <taxon>Pseudonocardiales</taxon>
        <taxon>Pseudonocardiaceae</taxon>
        <taxon>Amycolatopsis</taxon>
    </lineage>
</organism>
<dbReference type="PROSITE" id="PS50987">
    <property type="entry name" value="HTH_ARSR_2"/>
    <property type="match status" value="1"/>
</dbReference>
<dbReference type="AlphaFoldDB" id="A0A4Q7JEI9"/>
<dbReference type="OrthoDB" id="4471357at2"/>
<protein>
    <submittedName>
        <fullName evidence="2">Transcriptional regulator</fullName>
    </submittedName>
</protein>
<dbReference type="PRINTS" id="PR00778">
    <property type="entry name" value="HTHARSR"/>
</dbReference>
<evidence type="ECO:0000259" key="1">
    <source>
        <dbReference type="PROSITE" id="PS50987"/>
    </source>
</evidence>
<feature type="domain" description="HTH arsR-type" evidence="1">
    <location>
        <begin position="10"/>
        <end position="105"/>
    </location>
</feature>
<dbReference type="SUPFAM" id="SSF46785">
    <property type="entry name" value="Winged helix' DNA-binding domain"/>
    <property type="match status" value="1"/>
</dbReference>
<evidence type="ECO:0000313" key="3">
    <source>
        <dbReference type="Proteomes" id="UP000292003"/>
    </source>
</evidence>
<sequence>MSRVSNEFAHPDLGDVELDAVLAALADPHRRRVVVELAAEPERERTCASFNLPVARSTRTHHWRVLREAGLVHQRAAGNTSYLLLRRTEIDDRFPGLLDTVVSLTGATAR</sequence>
<gene>
    <name evidence="2" type="ORF">EWH70_08155</name>
</gene>
<dbReference type="InterPro" id="IPR001845">
    <property type="entry name" value="HTH_ArsR_DNA-bd_dom"/>
</dbReference>
<dbReference type="InterPro" id="IPR036388">
    <property type="entry name" value="WH-like_DNA-bd_sf"/>
</dbReference>
<proteinExistence type="predicted"/>
<dbReference type="Proteomes" id="UP000292003">
    <property type="component" value="Unassembled WGS sequence"/>
</dbReference>
<reference evidence="2 3" key="1">
    <citation type="submission" date="2019-02" db="EMBL/GenBank/DDBJ databases">
        <title>Draft genome sequence of Amycolatopsis sp. 8-3EHSu isolated from roots of Suaeda maritima.</title>
        <authorList>
            <person name="Duangmal K."/>
            <person name="Chantavorakit T."/>
        </authorList>
    </citation>
    <scope>NUCLEOTIDE SEQUENCE [LARGE SCALE GENOMIC DNA]</scope>
    <source>
        <strain evidence="2 3">8-3EHSu</strain>
    </source>
</reference>
<name>A0A4Q7JEI9_9PSEU</name>
<accession>A0A4Q7JEI9</accession>
<dbReference type="InterPro" id="IPR036390">
    <property type="entry name" value="WH_DNA-bd_sf"/>
</dbReference>
<comment type="caution">
    <text evidence="2">The sequence shown here is derived from an EMBL/GenBank/DDBJ whole genome shotgun (WGS) entry which is preliminary data.</text>
</comment>
<dbReference type="Gene3D" id="1.10.10.10">
    <property type="entry name" value="Winged helix-like DNA-binding domain superfamily/Winged helix DNA-binding domain"/>
    <property type="match status" value="1"/>
</dbReference>
<dbReference type="EMBL" id="SFCC01000003">
    <property type="protein sequence ID" value="RZQ64844.1"/>
    <property type="molecule type" value="Genomic_DNA"/>
</dbReference>
<evidence type="ECO:0000313" key="2">
    <source>
        <dbReference type="EMBL" id="RZQ64844.1"/>
    </source>
</evidence>
<dbReference type="SMART" id="SM00418">
    <property type="entry name" value="HTH_ARSR"/>
    <property type="match status" value="1"/>
</dbReference>
<dbReference type="GO" id="GO:0003700">
    <property type="term" value="F:DNA-binding transcription factor activity"/>
    <property type="evidence" value="ECO:0007669"/>
    <property type="project" value="InterPro"/>
</dbReference>